<dbReference type="OrthoDB" id="2985014at2759"/>
<dbReference type="Pfam" id="PF07690">
    <property type="entry name" value="MFS_1"/>
    <property type="match status" value="1"/>
</dbReference>
<dbReference type="PANTHER" id="PTHR43791">
    <property type="entry name" value="PERMEASE-RELATED"/>
    <property type="match status" value="1"/>
</dbReference>
<reference evidence="10" key="1">
    <citation type="submission" date="2014-09" db="EMBL/GenBank/DDBJ databases">
        <authorList>
            <person name="Sharma Rahul"/>
            <person name="Thines Marco"/>
        </authorList>
    </citation>
    <scope>NUCLEOTIDE SEQUENCE [LARGE SCALE GENOMIC DNA]</scope>
</reference>
<keyword evidence="10" id="KW-1185">Reference proteome</keyword>
<dbReference type="InterPro" id="IPR011701">
    <property type="entry name" value="MFS"/>
</dbReference>
<feature type="transmembrane region" description="Helical" evidence="7">
    <location>
        <begin position="200"/>
        <end position="220"/>
    </location>
</feature>
<dbReference type="STRING" id="401625.A0A0N7LA93"/>
<evidence type="ECO:0000313" key="10">
    <source>
        <dbReference type="Proteomes" id="UP000054845"/>
    </source>
</evidence>
<feature type="transmembrane region" description="Helical" evidence="7">
    <location>
        <begin position="107"/>
        <end position="125"/>
    </location>
</feature>
<keyword evidence="4 7" id="KW-1133">Transmembrane helix</keyword>
<evidence type="ECO:0000256" key="4">
    <source>
        <dbReference type="ARBA" id="ARBA00022989"/>
    </source>
</evidence>
<feature type="transmembrane region" description="Helical" evidence="7">
    <location>
        <begin position="490"/>
        <end position="510"/>
    </location>
</feature>
<feature type="transmembrane region" description="Helical" evidence="7">
    <location>
        <begin position="173"/>
        <end position="194"/>
    </location>
</feature>
<keyword evidence="5 7" id="KW-0472">Membrane</keyword>
<feature type="transmembrane region" description="Helical" evidence="7">
    <location>
        <begin position="403"/>
        <end position="421"/>
    </location>
</feature>
<accession>A0A0N7LA93</accession>
<evidence type="ECO:0000256" key="5">
    <source>
        <dbReference type="ARBA" id="ARBA00023136"/>
    </source>
</evidence>
<feature type="transmembrane region" description="Helical" evidence="7">
    <location>
        <begin position="232"/>
        <end position="253"/>
    </location>
</feature>
<dbReference type="Proteomes" id="UP000054845">
    <property type="component" value="Unassembled WGS sequence"/>
</dbReference>
<name>A0A0N7LA93_9BASI</name>
<feature type="transmembrane region" description="Helical" evidence="7">
    <location>
        <begin position="371"/>
        <end position="391"/>
    </location>
</feature>
<evidence type="ECO:0000256" key="6">
    <source>
        <dbReference type="SAM" id="MobiDB-lite"/>
    </source>
</evidence>
<sequence>MRDALPHTYHHAHDIRHTLTDTPSLLRFYTMAELQPHLAVKPGSSPPSPDQDGLTDLKTHQHDGEELEGGLRGTRNIEHNEELARADHQWWTNEEDRSVLRKLDIRLVPLLFVTYMLAALDRSNIGNAKTAGMNDDLGISDPDFQWLLTIFYISYCLFQFQVLAYKIFRPSRWIFFCVIVWGVASTLQATATGWSGLMAARFFLGVSEAGYGTGVALYYSFFYPKQEIGIRFAWFITGGALASCIGGSIAYGIQQAKTSVENWRLLFIIEGIPTVVLAFVLLWLMPDSIATSSFLTLRERLIAEARLFRDLTDRTAEEEVEETAATSQRDGATKSLMTSKFTGLRSGIGQKLDTKNLAAAFKDPLSYTNSILIFITNVSYSSVPVYLPTILNGMGYTSIRAQGFSAPPYLAAWVFSLLYVYTAMKLRVCGPFIIPATLAGAAGYLVLALSKDDHTRYGAVYLVVIALFTQIPMLYMFLLNNTPGESRRGAGLVIFGVIGQAGPFLGTRLFPAKQGPYYAKGMFISAGLLFAATAISTATTVMLWQRNRMRDRAEEALEKEADQLDKTPESLAVLPAEEAAERKAWLKRLDASRRGEDSPYYRYTI</sequence>
<evidence type="ECO:0000256" key="2">
    <source>
        <dbReference type="ARBA" id="ARBA00022448"/>
    </source>
</evidence>
<feature type="transmembrane region" description="Helical" evidence="7">
    <location>
        <begin position="522"/>
        <end position="544"/>
    </location>
</feature>
<dbReference type="InterPro" id="IPR020846">
    <property type="entry name" value="MFS_dom"/>
</dbReference>
<dbReference type="AlphaFoldDB" id="A0A0N7LA93"/>
<keyword evidence="2" id="KW-0813">Transport</keyword>
<dbReference type="GO" id="GO:0022857">
    <property type="term" value="F:transmembrane transporter activity"/>
    <property type="evidence" value="ECO:0007669"/>
    <property type="project" value="InterPro"/>
</dbReference>
<evidence type="ECO:0000256" key="1">
    <source>
        <dbReference type="ARBA" id="ARBA00004141"/>
    </source>
</evidence>
<feature type="domain" description="Major facilitator superfamily (MFS) profile" evidence="8">
    <location>
        <begin position="107"/>
        <end position="549"/>
    </location>
</feature>
<evidence type="ECO:0000259" key="8">
    <source>
        <dbReference type="PROSITE" id="PS50850"/>
    </source>
</evidence>
<dbReference type="EMBL" id="CCYA01000273">
    <property type="protein sequence ID" value="CEH15946.1"/>
    <property type="molecule type" value="Genomic_DNA"/>
</dbReference>
<evidence type="ECO:0000256" key="7">
    <source>
        <dbReference type="SAM" id="Phobius"/>
    </source>
</evidence>
<proteinExistence type="predicted"/>
<dbReference type="SUPFAM" id="SSF103473">
    <property type="entry name" value="MFS general substrate transporter"/>
    <property type="match status" value="1"/>
</dbReference>
<feature type="transmembrane region" description="Helical" evidence="7">
    <location>
        <begin position="459"/>
        <end position="478"/>
    </location>
</feature>
<dbReference type="PANTHER" id="PTHR43791:SF36">
    <property type="entry name" value="TRANSPORTER, PUTATIVE (AFU_ORTHOLOGUE AFUA_6G08340)-RELATED"/>
    <property type="match status" value="1"/>
</dbReference>
<protein>
    <submittedName>
        <fullName evidence="9">Permease of the major facilitator superfamily</fullName>
    </submittedName>
</protein>
<feature type="transmembrane region" description="Helical" evidence="7">
    <location>
        <begin position="428"/>
        <end position="447"/>
    </location>
</feature>
<evidence type="ECO:0000256" key="3">
    <source>
        <dbReference type="ARBA" id="ARBA00022692"/>
    </source>
</evidence>
<keyword evidence="3 7" id="KW-0812">Transmembrane</keyword>
<dbReference type="FunFam" id="1.20.1250.20:FF:000018">
    <property type="entry name" value="MFS transporter permease"/>
    <property type="match status" value="1"/>
</dbReference>
<feature type="transmembrane region" description="Helical" evidence="7">
    <location>
        <begin position="265"/>
        <end position="285"/>
    </location>
</feature>
<feature type="transmembrane region" description="Helical" evidence="7">
    <location>
        <begin position="145"/>
        <end position="164"/>
    </location>
</feature>
<evidence type="ECO:0000313" key="9">
    <source>
        <dbReference type="EMBL" id="CEH15946.1"/>
    </source>
</evidence>
<feature type="compositionally biased region" description="Basic and acidic residues" evidence="6">
    <location>
        <begin position="55"/>
        <end position="64"/>
    </location>
</feature>
<dbReference type="InterPro" id="IPR036259">
    <property type="entry name" value="MFS_trans_sf"/>
</dbReference>
<comment type="subcellular location">
    <subcellularLocation>
        <location evidence="1">Membrane</location>
        <topology evidence="1">Multi-pass membrane protein</topology>
    </subcellularLocation>
</comment>
<dbReference type="GO" id="GO:0016020">
    <property type="term" value="C:membrane"/>
    <property type="evidence" value="ECO:0007669"/>
    <property type="project" value="UniProtKB-SubCell"/>
</dbReference>
<dbReference type="Gene3D" id="1.20.1250.20">
    <property type="entry name" value="MFS general substrate transporter like domains"/>
    <property type="match status" value="1"/>
</dbReference>
<organism evidence="9 10">
    <name type="scientific">Ceraceosorus bombacis</name>
    <dbReference type="NCBI Taxonomy" id="401625"/>
    <lineage>
        <taxon>Eukaryota</taxon>
        <taxon>Fungi</taxon>
        <taxon>Dikarya</taxon>
        <taxon>Basidiomycota</taxon>
        <taxon>Ustilaginomycotina</taxon>
        <taxon>Exobasidiomycetes</taxon>
        <taxon>Ceraceosorales</taxon>
        <taxon>Ceraceosoraceae</taxon>
        <taxon>Ceraceosorus</taxon>
    </lineage>
</organism>
<dbReference type="PROSITE" id="PS50850">
    <property type="entry name" value="MFS"/>
    <property type="match status" value="1"/>
</dbReference>
<feature type="region of interest" description="Disordered" evidence="6">
    <location>
        <begin position="38"/>
        <end position="74"/>
    </location>
</feature>